<reference evidence="1" key="1">
    <citation type="submission" date="2019-02" db="EMBL/GenBank/DDBJ databases">
        <authorList>
            <person name="Gruber-Vodicka R. H."/>
            <person name="Seah K. B. B."/>
        </authorList>
    </citation>
    <scope>NUCLEOTIDE SEQUENCE</scope>
    <source>
        <strain evidence="1">BECK_BZ165</strain>
    </source>
</reference>
<evidence type="ECO:0000313" key="1">
    <source>
        <dbReference type="EMBL" id="VFJ51061.1"/>
    </source>
</evidence>
<dbReference type="AlphaFoldDB" id="A0A450SEC8"/>
<name>A0A450SEC8_9GAMM</name>
<organism evidence="1">
    <name type="scientific">Candidatus Kentrum sp. FM</name>
    <dbReference type="NCBI Taxonomy" id="2126340"/>
    <lineage>
        <taxon>Bacteria</taxon>
        <taxon>Pseudomonadati</taxon>
        <taxon>Pseudomonadota</taxon>
        <taxon>Gammaproteobacteria</taxon>
        <taxon>Candidatus Kentrum</taxon>
    </lineage>
</organism>
<sequence>MSAFSLPNFMTYGASGRIFLLGEGCIEQAKELAAPCRVE</sequence>
<accession>A0A450SEC8</accession>
<proteinExistence type="predicted"/>
<gene>
    <name evidence="1" type="ORF">BECKFM1743C_GA0114222_100934</name>
</gene>
<dbReference type="EMBL" id="CAADFA010000093">
    <property type="protein sequence ID" value="VFJ51061.1"/>
    <property type="molecule type" value="Genomic_DNA"/>
</dbReference>
<protein>
    <submittedName>
        <fullName evidence="1">Uncharacterized protein</fullName>
    </submittedName>
</protein>